<dbReference type="SMART" id="SM00530">
    <property type="entry name" value="HTH_XRE"/>
    <property type="match status" value="1"/>
</dbReference>
<feature type="transmembrane region" description="Helical" evidence="3">
    <location>
        <begin position="99"/>
        <end position="123"/>
    </location>
</feature>
<geneLocation type="plasmid" evidence="5 6">
    <name>unnamed3</name>
</geneLocation>
<feature type="transmembrane region" description="Helical" evidence="3">
    <location>
        <begin position="135"/>
        <end position="155"/>
    </location>
</feature>
<keyword evidence="3" id="KW-0812">Transmembrane</keyword>
<keyword evidence="3" id="KW-0472">Membrane</keyword>
<evidence type="ECO:0000313" key="6">
    <source>
        <dbReference type="Proteomes" id="UP001179647"/>
    </source>
</evidence>
<evidence type="ECO:0000313" key="5">
    <source>
        <dbReference type="EMBL" id="WEG74436.1"/>
    </source>
</evidence>
<gene>
    <name evidence="5" type="ORF">OL234_10945</name>
</gene>
<dbReference type="SUPFAM" id="SSF47413">
    <property type="entry name" value="lambda repressor-like DNA-binding domains"/>
    <property type="match status" value="1"/>
</dbReference>
<dbReference type="Pfam" id="PF01381">
    <property type="entry name" value="HTH_3"/>
    <property type="match status" value="1"/>
</dbReference>
<keyword evidence="2" id="KW-0175">Coiled coil</keyword>
<keyword evidence="5" id="KW-0614">Plasmid</keyword>
<dbReference type="InterPro" id="IPR001387">
    <property type="entry name" value="Cro/C1-type_HTH"/>
</dbReference>
<keyword evidence="3" id="KW-1133">Transmembrane helix</keyword>
<keyword evidence="6" id="KW-1185">Reference proteome</keyword>
<proteinExistence type="predicted"/>
<feature type="coiled-coil region" evidence="2">
    <location>
        <begin position="58"/>
        <end position="85"/>
    </location>
</feature>
<dbReference type="EMBL" id="CP110235">
    <property type="protein sequence ID" value="WEG74436.1"/>
    <property type="molecule type" value="Genomic_DNA"/>
</dbReference>
<dbReference type="Gene3D" id="1.10.260.40">
    <property type="entry name" value="lambda repressor-like DNA-binding domains"/>
    <property type="match status" value="1"/>
</dbReference>
<organism evidence="5 6">
    <name type="scientific">Vagococcus intermedius</name>
    <dbReference type="NCBI Taxonomy" id="2991418"/>
    <lineage>
        <taxon>Bacteria</taxon>
        <taxon>Bacillati</taxon>
        <taxon>Bacillota</taxon>
        <taxon>Bacilli</taxon>
        <taxon>Lactobacillales</taxon>
        <taxon>Enterococcaceae</taxon>
        <taxon>Vagococcus</taxon>
    </lineage>
</organism>
<dbReference type="Proteomes" id="UP001179647">
    <property type="component" value="Plasmid unnamed3"/>
</dbReference>
<dbReference type="CDD" id="cd00093">
    <property type="entry name" value="HTH_XRE"/>
    <property type="match status" value="1"/>
</dbReference>
<keyword evidence="1" id="KW-0238">DNA-binding</keyword>
<evidence type="ECO:0000256" key="3">
    <source>
        <dbReference type="SAM" id="Phobius"/>
    </source>
</evidence>
<dbReference type="AlphaFoldDB" id="A0AAF0CX41"/>
<dbReference type="InterPro" id="IPR010982">
    <property type="entry name" value="Lambda_DNA-bd_dom_sf"/>
</dbReference>
<evidence type="ECO:0000256" key="1">
    <source>
        <dbReference type="ARBA" id="ARBA00023125"/>
    </source>
</evidence>
<dbReference type="KEGG" id="vie:OL234_10945"/>
<sequence length="170" mass="19429">MELGEKLKTSRNNKGFSQTNVADHLNISRQSISKWENGNTYPDLDNLVKLSNYYEVSIDELLKENQDLKKKIEANKLEIEDIYQKLNFIHSTNEKDEGLMLLVLSFLSFLITPLGLITSPILMIRNKKTNTLSKFVYLACICCIAYNLFMGYGLLSDIFGWGITSVEYLG</sequence>
<protein>
    <submittedName>
        <fullName evidence="5">Helix-turn-helix domain-containing protein</fullName>
    </submittedName>
</protein>
<evidence type="ECO:0000256" key="2">
    <source>
        <dbReference type="SAM" id="Coils"/>
    </source>
</evidence>
<feature type="domain" description="HTH cro/C1-type" evidence="4">
    <location>
        <begin position="7"/>
        <end position="61"/>
    </location>
</feature>
<evidence type="ECO:0000259" key="4">
    <source>
        <dbReference type="PROSITE" id="PS50943"/>
    </source>
</evidence>
<name>A0AAF0CX41_9ENTE</name>
<dbReference type="PROSITE" id="PS50943">
    <property type="entry name" value="HTH_CROC1"/>
    <property type="match status" value="1"/>
</dbReference>
<accession>A0AAF0CX41</accession>
<dbReference type="PANTHER" id="PTHR46558">
    <property type="entry name" value="TRACRIPTIONAL REGULATORY PROTEIN-RELATED-RELATED"/>
    <property type="match status" value="1"/>
</dbReference>
<reference evidence="5" key="1">
    <citation type="submission" date="2022-10" db="EMBL/GenBank/DDBJ databases">
        <title>Vagococcus sp. isolated from poultry meat.</title>
        <authorList>
            <person name="Johansson P."/>
            <person name="Bjorkroth J."/>
        </authorList>
    </citation>
    <scope>NUCLEOTIDE SEQUENCE</scope>
    <source>
        <strain evidence="5">STAA11</strain>
        <plasmid evidence="5">unnamed3</plasmid>
    </source>
</reference>
<dbReference type="PANTHER" id="PTHR46558:SF4">
    <property type="entry name" value="DNA-BIDING PHAGE PROTEIN"/>
    <property type="match status" value="1"/>
</dbReference>
<dbReference type="GO" id="GO:0003677">
    <property type="term" value="F:DNA binding"/>
    <property type="evidence" value="ECO:0007669"/>
    <property type="project" value="UniProtKB-KW"/>
</dbReference>
<dbReference type="RefSeq" id="WP_275470232.1">
    <property type="nucleotide sequence ID" value="NZ_CP110235.1"/>
</dbReference>